<dbReference type="Gene3D" id="3.40.630.30">
    <property type="match status" value="1"/>
</dbReference>
<protein>
    <submittedName>
        <fullName evidence="2">Acyl-CoA N-acyltransferase</fullName>
    </submittedName>
</protein>
<keyword evidence="2" id="KW-0012">Acyltransferase</keyword>
<reference evidence="2" key="1">
    <citation type="journal article" date="2020" name="Stud. Mycol.">
        <title>101 Dothideomycetes genomes: a test case for predicting lifestyles and emergence of pathogens.</title>
        <authorList>
            <person name="Haridas S."/>
            <person name="Albert R."/>
            <person name="Binder M."/>
            <person name="Bloem J."/>
            <person name="Labutti K."/>
            <person name="Salamov A."/>
            <person name="Andreopoulos B."/>
            <person name="Baker S."/>
            <person name="Barry K."/>
            <person name="Bills G."/>
            <person name="Bluhm B."/>
            <person name="Cannon C."/>
            <person name="Castanera R."/>
            <person name="Culley D."/>
            <person name="Daum C."/>
            <person name="Ezra D."/>
            <person name="Gonzalez J."/>
            <person name="Henrissat B."/>
            <person name="Kuo A."/>
            <person name="Liang C."/>
            <person name="Lipzen A."/>
            <person name="Lutzoni F."/>
            <person name="Magnuson J."/>
            <person name="Mondo S."/>
            <person name="Nolan M."/>
            <person name="Ohm R."/>
            <person name="Pangilinan J."/>
            <person name="Park H.-J."/>
            <person name="Ramirez L."/>
            <person name="Alfaro M."/>
            <person name="Sun H."/>
            <person name="Tritt A."/>
            <person name="Yoshinaga Y."/>
            <person name="Zwiers L.-H."/>
            <person name="Turgeon B."/>
            <person name="Goodwin S."/>
            <person name="Spatafora J."/>
            <person name="Crous P."/>
            <person name="Grigoriev I."/>
        </authorList>
    </citation>
    <scope>NUCLEOTIDE SEQUENCE</scope>
    <source>
        <strain evidence="2">CBS 113979</strain>
    </source>
</reference>
<proteinExistence type="predicted"/>
<evidence type="ECO:0000259" key="1">
    <source>
        <dbReference type="PROSITE" id="PS51186"/>
    </source>
</evidence>
<keyword evidence="3" id="KW-1185">Reference proteome</keyword>
<dbReference type="InterPro" id="IPR016181">
    <property type="entry name" value="Acyl_CoA_acyltransferase"/>
</dbReference>
<dbReference type="CDD" id="cd04301">
    <property type="entry name" value="NAT_SF"/>
    <property type="match status" value="1"/>
</dbReference>
<feature type="domain" description="N-acetyltransferase" evidence="1">
    <location>
        <begin position="62"/>
        <end position="215"/>
    </location>
</feature>
<name>A0A6G1GSD1_9PEZI</name>
<sequence>MSLEVSPISPSDLEATVGVWMAAFEEGIGAALMNPSDPAVDFPRHVSHLQKDLKEDKENILRIFKCVDTATGEIAGIAEWHFYLREQTDEELDKHLERPKPGDDSYRECDEVIYDWLKGERRKDMGNRAYIYLYILAIRPQYQRKGVGSALLEHGLQQVDEFGLESYLEASMQGKPLYERFGFRVVNEREFDMTVFGKEGTDRNATMLRPAKTVAP</sequence>
<evidence type="ECO:0000313" key="3">
    <source>
        <dbReference type="Proteomes" id="UP000800041"/>
    </source>
</evidence>
<dbReference type="EMBL" id="ML977172">
    <property type="protein sequence ID" value="KAF1983835.1"/>
    <property type="molecule type" value="Genomic_DNA"/>
</dbReference>
<evidence type="ECO:0000313" key="2">
    <source>
        <dbReference type="EMBL" id="KAF1983835.1"/>
    </source>
</evidence>
<dbReference type="Proteomes" id="UP000800041">
    <property type="component" value="Unassembled WGS sequence"/>
</dbReference>
<gene>
    <name evidence="2" type="ORF">K402DRAFT_396310</name>
</gene>
<dbReference type="InterPro" id="IPR000182">
    <property type="entry name" value="GNAT_dom"/>
</dbReference>
<dbReference type="Pfam" id="PF13673">
    <property type="entry name" value="Acetyltransf_10"/>
    <property type="match status" value="1"/>
</dbReference>
<dbReference type="AlphaFoldDB" id="A0A6G1GSD1"/>
<dbReference type="GO" id="GO:0016747">
    <property type="term" value="F:acyltransferase activity, transferring groups other than amino-acyl groups"/>
    <property type="evidence" value="ECO:0007669"/>
    <property type="project" value="InterPro"/>
</dbReference>
<dbReference type="OrthoDB" id="2115692at2759"/>
<dbReference type="PANTHER" id="PTHR42791">
    <property type="entry name" value="GNAT FAMILY ACETYLTRANSFERASE"/>
    <property type="match status" value="1"/>
</dbReference>
<keyword evidence="2" id="KW-0808">Transferase</keyword>
<organism evidence="2 3">
    <name type="scientific">Aulographum hederae CBS 113979</name>
    <dbReference type="NCBI Taxonomy" id="1176131"/>
    <lineage>
        <taxon>Eukaryota</taxon>
        <taxon>Fungi</taxon>
        <taxon>Dikarya</taxon>
        <taxon>Ascomycota</taxon>
        <taxon>Pezizomycotina</taxon>
        <taxon>Dothideomycetes</taxon>
        <taxon>Pleosporomycetidae</taxon>
        <taxon>Aulographales</taxon>
        <taxon>Aulographaceae</taxon>
    </lineage>
</organism>
<dbReference type="InterPro" id="IPR052523">
    <property type="entry name" value="Trichothecene_AcTrans"/>
</dbReference>
<accession>A0A6G1GSD1</accession>
<dbReference type="SUPFAM" id="SSF55729">
    <property type="entry name" value="Acyl-CoA N-acyltransferases (Nat)"/>
    <property type="match status" value="1"/>
</dbReference>
<dbReference type="PROSITE" id="PS51186">
    <property type="entry name" value="GNAT"/>
    <property type="match status" value="1"/>
</dbReference>
<dbReference type="PANTHER" id="PTHR42791:SF14">
    <property type="entry name" value="N-ACETYLTRANSFERASE DOMAIN-CONTAINING PROTEIN"/>
    <property type="match status" value="1"/>
</dbReference>